<dbReference type="Proteomes" id="UP001164727">
    <property type="component" value="Chromosome"/>
</dbReference>
<dbReference type="EMBL" id="CP114006">
    <property type="protein sequence ID" value="WAN63308.1"/>
    <property type="molecule type" value="Genomic_DNA"/>
</dbReference>
<dbReference type="RefSeq" id="WP_268850136.1">
    <property type="nucleotide sequence ID" value="NZ_CP114006.1"/>
</dbReference>
<accession>A0ABY7BRK0</accession>
<keyword evidence="2" id="KW-1185">Reference proteome</keyword>
<evidence type="ECO:0000313" key="1">
    <source>
        <dbReference type="EMBL" id="WAN63308.1"/>
    </source>
</evidence>
<name>A0ABY7BRK0_9MOLU</name>
<reference evidence="1 2" key="1">
    <citation type="journal article" date="2023" name="Microbiol. Resour. Announc.">
        <title>Complete Genome of 'Candidatus Phytoplasma rubi' RS, a Phytopathogenic Bacterium Associated with Rubus Stunt Disease.</title>
        <authorList>
            <person name="Duckeck D."/>
            <person name="Zubert C."/>
            <person name="Bohm J.W."/>
            <person name="Carminati G."/>
            <person name="Schneider B."/>
            <person name="Kube M."/>
        </authorList>
    </citation>
    <scope>NUCLEOTIDE SEQUENCE [LARGE SCALE GENOMIC DNA]</scope>
    <source>
        <strain evidence="1 2">RS</strain>
    </source>
</reference>
<evidence type="ECO:0008006" key="3">
    <source>
        <dbReference type="Google" id="ProtNLM"/>
    </source>
</evidence>
<protein>
    <recommendedName>
        <fullName evidence="3">Effector</fullName>
    </recommendedName>
</protein>
<proteinExistence type="predicted"/>
<organism evidence="1 2">
    <name type="scientific">Candidatus Phytoplasma rubi</name>
    <dbReference type="NCBI Taxonomy" id="399025"/>
    <lineage>
        <taxon>Bacteria</taxon>
        <taxon>Bacillati</taxon>
        <taxon>Mycoplasmatota</taxon>
        <taxon>Mollicutes</taxon>
        <taxon>Acholeplasmatales</taxon>
        <taxon>Acholeplasmataceae</taxon>
        <taxon>Candidatus Phytoplasma</taxon>
        <taxon>16SrV (Elm yellows group)</taxon>
    </lineage>
</organism>
<evidence type="ECO:0000313" key="2">
    <source>
        <dbReference type="Proteomes" id="UP001164727"/>
    </source>
</evidence>
<gene>
    <name evidence="1" type="ORF">RS022_03840</name>
</gene>
<sequence>MKIQTKNKIFTTLVVFISLFFTITSLYALKNYFAQQRKEKIQLMNNFPSFTIERTGGNNEDKILLPIPIPNLNQQKYQHLITIEHQAILNSNGLELGTPFYLKISTRYDTQTTFNHPEQYFNLSLKINDHEYEANKCPLMTLENGIGNMKIQISIEQKEIIKEKDPQLKLICDYELIDSQGKTFSGGSQTIENKIAQLA</sequence>